<dbReference type="InterPro" id="IPR016187">
    <property type="entry name" value="CTDL_fold"/>
</dbReference>
<protein>
    <submittedName>
        <fullName evidence="3">SUMF1/EgtB/PvdO family nonheme iron enzyme</fullName>
    </submittedName>
</protein>
<feature type="region of interest" description="Disordered" evidence="1">
    <location>
        <begin position="60"/>
        <end position="80"/>
    </location>
</feature>
<dbReference type="InterPro" id="IPR051043">
    <property type="entry name" value="Sulfatase_Mod_Factor_Kinase"/>
</dbReference>
<sequence length="80" mass="8769">MAGNVWEWVNDWYQSDYYSVSPASNPTGPTTGARRVLRGGSWYFPSTSLRAGVADCCRSANRSGNDPDYGDNNSGFRPAK</sequence>
<dbReference type="Proteomes" id="UP000736328">
    <property type="component" value="Unassembled WGS sequence"/>
</dbReference>
<organism evidence="3 4">
    <name type="scientific">candidate division TA06 bacterium</name>
    <dbReference type="NCBI Taxonomy" id="2250710"/>
    <lineage>
        <taxon>Bacteria</taxon>
        <taxon>Bacteria division TA06</taxon>
    </lineage>
</organism>
<dbReference type="Gene3D" id="3.90.1580.10">
    <property type="entry name" value="paralog of FGE (formylglycine-generating enzyme)"/>
    <property type="match status" value="1"/>
</dbReference>
<dbReference type="AlphaFoldDB" id="A0A933IAU9"/>
<accession>A0A933IAU9</accession>
<name>A0A933IAU9_UNCT6</name>
<feature type="domain" description="Sulfatase-modifying factor enzyme-like" evidence="2">
    <location>
        <begin position="1"/>
        <end position="79"/>
    </location>
</feature>
<dbReference type="EMBL" id="JACQXR010000158">
    <property type="protein sequence ID" value="MBI4727792.1"/>
    <property type="molecule type" value="Genomic_DNA"/>
</dbReference>
<dbReference type="PANTHER" id="PTHR23150">
    <property type="entry name" value="SULFATASE MODIFYING FACTOR 1, 2"/>
    <property type="match status" value="1"/>
</dbReference>
<feature type="compositionally biased region" description="Polar residues" evidence="1">
    <location>
        <begin position="71"/>
        <end position="80"/>
    </location>
</feature>
<dbReference type="Pfam" id="PF03781">
    <property type="entry name" value="FGE-sulfatase"/>
    <property type="match status" value="1"/>
</dbReference>
<dbReference type="InterPro" id="IPR005532">
    <property type="entry name" value="SUMF_dom"/>
</dbReference>
<evidence type="ECO:0000313" key="4">
    <source>
        <dbReference type="Proteomes" id="UP000736328"/>
    </source>
</evidence>
<dbReference type="SUPFAM" id="SSF56436">
    <property type="entry name" value="C-type lectin-like"/>
    <property type="match status" value="1"/>
</dbReference>
<dbReference type="InterPro" id="IPR042095">
    <property type="entry name" value="SUMF_sf"/>
</dbReference>
<gene>
    <name evidence="3" type="ORF">HY768_11355</name>
</gene>
<evidence type="ECO:0000259" key="2">
    <source>
        <dbReference type="Pfam" id="PF03781"/>
    </source>
</evidence>
<evidence type="ECO:0000313" key="3">
    <source>
        <dbReference type="EMBL" id="MBI4727792.1"/>
    </source>
</evidence>
<proteinExistence type="predicted"/>
<reference evidence="3" key="1">
    <citation type="submission" date="2020-07" db="EMBL/GenBank/DDBJ databases">
        <title>Huge and variable diversity of episymbiotic CPR bacteria and DPANN archaea in groundwater ecosystems.</title>
        <authorList>
            <person name="He C.Y."/>
            <person name="Keren R."/>
            <person name="Whittaker M."/>
            <person name="Farag I.F."/>
            <person name="Doudna J."/>
            <person name="Cate J.H.D."/>
            <person name="Banfield J.F."/>
        </authorList>
    </citation>
    <scope>NUCLEOTIDE SEQUENCE</scope>
    <source>
        <strain evidence="3">NC_groundwater_1520_Pr4_B-0.1um_53_5</strain>
    </source>
</reference>
<evidence type="ECO:0000256" key="1">
    <source>
        <dbReference type="SAM" id="MobiDB-lite"/>
    </source>
</evidence>
<comment type="caution">
    <text evidence="3">The sequence shown here is derived from an EMBL/GenBank/DDBJ whole genome shotgun (WGS) entry which is preliminary data.</text>
</comment>
<dbReference type="GO" id="GO:0120147">
    <property type="term" value="F:formylglycine-generating oxidase activity"/>
    <property type="evidence" value="ECO:0007669"/>
    <property type="project" value="TreeGrafter"/>
</dbReference>
<dbReference type="PANTHER" id="PTHR23150:SF19">
    <property type="entry name" value="FORMYLGLYCINE-GENERATING ENZYME"/>
    <property type="match status" value="1"/>
</dbReference>